<dbReference type="AlphaFoldDB" id="A0A4Q7W002"/>
<keyword evidence="2" id="KW-1185">Reference proteome</keyword>
<dbReference type="InterPro" id="IPR035959">
    <property type="entry name" value="RutC-like_sf"/>
</dbReference>
<dbReference type="PANTHER" id="PTHR47328">
    <property type="match status" value="1"/>
</dbReference>
<organism evidence="1 2">
    <name type="scientific">Rivibacter subsaxonicus</name>
    <dbReference type="NCBI Taxonomy" id="457575"/>
    <lineage>
        <taxon>Bacteria</taxon>
        <taxon>Pseudomonadati</taxon>
        <taxon>Pseudomonadota</taxon>
        <taxon>Betaproteobacteria</taxon>
        <taxon>Burkholderiales</taxon>
        <taxon>Rivibacter</taxon>
    </lineage>
</organism>
<dbReference type="InterPro" id="IPR035709">
    <property type="entry name" value="YoaB-like"/>
</dbReference>
<dbReference type="InterPro" id="IPR006175">
    <property type="entry name" value="YjgF/YER057c/UK114"/>
</dbReference>
<sequence>MIEPRNKDTMSQQPIQRFDVGARLSEMSVYNGVAYLAGQVPADASLDMRDQTRQVLAAIDALLARAGTDKSRLLMVQIFITDVADFPALNEVWDAWVVPGHTPPRATVEAQLARPGWKIEIVATAAV</sequence>
<dbReference type="EMBL" id="SHKP01000004">
    <property type="protein sequence ID" value="RZU02514.1"/>
    <property type="molecule type" value="Genomic_DNA"/>
</dbReference>
<dbReference type="Gene3D" id="3.30.1330.40">
    <property type="entry name" value="RutC-like"/>
    <property type="match status" value="1"/>
</dbReference>
<comment type="caution">
    <text evidence="1">The sequence shown here is derived from an EMBL/GenBank/DDBJ whole genome shotgun (WGS) entry which is preliminary data.</text>
</comment>
<reference evidence="1 2" key="1">
    <citation type="submission" date="2019-02" db="EMBL/GenBank/DDBJ databases">
        <title>Genomic Encyclopedia of Type Strains, Phase IV (KMG-IV): sequencing the most valuable type-strain genomes for metagenomic binning, comparative biology and taxonomic classification.</title>
        <authorList>
            <person name="Goeker M."/>
        </authorList>
    </citation>
    <scope>NUCLEOTIDE SEQUENCE [LARGE SCALE GENOMIC DNA]</scope>
    <source>
        <strain evidence="1 2">DSM 19570</strain>
    </source>
</reference>
<dbReference type="Proteomes" id="UP000293671">
    <property type="component" value="Unassembled WGS sequence"/>
</dbReference>
<protein>
    <submittedName>
        <fullName evidence="1">Enamine deaminase RidA (YjgF/YER057c/UK114 family)</fullName>
    </submittedName>
</protein>
<proteinExistence type="predicted"/>
<evidence type="ECO:0000313" key="1">
    <source>
        <dbReference type="EMBL" id="RZU02514.1"/>
    </source>
</evidence>
<name>A0A4Q7W002_9BURK</name>
<dbReference type="Pfam" id="PF01042">
    <property type="entry name" value="Ribonuc_L-PSP"/>
    <property type="match status" value="1"/>
</dbReference>
<dbReference type="SUPFAM" id="SSF55298">
    <property type="entry name" value="YjgF-like"/>
    <property type="match status" value="1"/>
</dbReference>
<dbReference type="PANTHER" id="PTHR47328:SF1">
    <property type="entry name" value="RUTC FAMILY PROTEIN YOAB"/>
    <property type="match status" value="1"/>
</dbReference>
<gene>
    <name evidence="1" type="ORF">EV670_0540</name>
</gene>
<dbReference type="CDD" id="cd06150">
    <property type="entry name" value="YjgF_YER057c_UK114_like_2"/>
    <property type="match status" value="1"/>
</dbReference>
<accession>A0A4Q7W002</accession>
<evidence type="ECO:0000313" key="2">
    <source>
        <dbReference type="Proteomes" id="UP000293671"/>
    </source>
</evidence>